<name>A0A4S4LS75_9AGAM</name>
<protein>
    <recommendedName>
        <fullName evidence="3">Amidohydrolase-related domain-containing protein</fullName>
    </recommendedName>
</protein>
<evidence type="ECO:0000313" key="5">
    <source>
        <dbReference type="Proteomes" id="UP000310158"/>
    </source>
</evidence>
<accession>A0A4S4LS75</accession>
<feature type="region of interest" description="Disordered" evidence="2">
    <location>
        <begin position="176"/>
        <end position="210"/>
    </location>
</feature>
<keyword evidence="5" id="KW-1185">Reference proteome</keyword>
<comment type="caution">
    <text evidence="4">The sequence shown here is derived from an EMBL/GenBank/DDBJ whole genome shotgun (WGS) entry which is preliminary data.</text>
</comment>
<dbReference type="PANTHER" id="PTHR43794:SF11">
    <property type="entry name" value="AMIDOHYDROLASE-RELATED DOMAIN-CONTAINING PROTEIN"/>
    <property type="match status" value="1"/>
</dbReference>
<evidence type="ECO:0000313" key="4">
    <source>
        <dbReference type="EMBL" id="THH15252.1"/>
    </source>
</evidence>
<evidence type="ECO:0000256" key="2">
    <source>
        <dbReference type="SAM" id="MobiDB-lite"/>
    </source>
</evidence>
<feature type="domain" description="Amidohydrolase-related" evidence="3">
    <location>
        <begin position="68"/>
        <end position="304"/>
    </location>
</feature>
<feature type="region of interest" description="Disordered" evidence="2">
    <location>
        <begin position="307"/>
        <end position="363"/>
    </location>
</feature>
<dbReference type="Gene3D" id="2.30.40.10">
    <property type="entry name" value="Urease, subunit C, domain 1"/>
    <property type="match status" value="1"/>
</dbReference>
<evidence type="ECO:0000259" key="3">
    <source>
        <dbReference type="Pfam" id="PF01979"/>
    </source>
</evidence>
<feature type="compositionally biased region" description="Basic residues" evidence="2">
    <location>
        <begin position="339"/>
        <end position="356"/>
    </location>
</feature>
<reference evidence="4 5" key="1">
    <citation type="submission" date="2019-02" db="EMBL/GenBank/DDBJ databases">
        <title>Genome sequencing of the rare red list fungi Bondarzewia mesenterica.</title>
        <authorList>
            <person name="Buettner E."/>
            <person name="Kellner H."/>
        </authorList>
    </citation>
    <scope>NUCLEOTIDE SEQUENCE [LARGE SCALE GENOMIC DNA]</scope>
    <source>
        <strain evidence="4 5">DSM 108281</strain>
    </source>
</reference>
<evidence type="ECO:0000256" key="1">
    <source>
        <dbReference type="ARBA" id="ARBA00022801"/>
    </source>
</evidence>
<organism evidence="4 5">
    <name type="scientific">Bondarzewia mesenterica</name>
    <dbReference type="NCBI Taxonomy" id="1095465"/>
    <lineage>
        <taxon>Eukaryota</taxon>
        <taxon>Fungi</taxon>
        <taxon>Dikarya</taxon>
        <taxon>Basidiomycota</taxon>
        <taxon>Agaricomycotina</taxon>
        <taxon>Agaricomycetes</taxon>
        <taxon>Russulales</taxon>
        <taxon>Bondarzewiaceae</taxon>
        <taxon>Bondarzewia</taxon>
    </lineage>
</organism>
<dbReference type="SUPFAM" id="SSF51556">
    <property type="entry name" value="Metallo-dependent hydrolases"/>
    <property type="match status" value="1"/>
</dbReference>
<dbReference type="Gene3D" id="3.20.20.140">
    <property type="entry name" value="Metal-dependent hydrolases"/>
    <property type="match status" value="1"/>
</dbReference>
<dbReference type="GO" id="GO:0016810">
    <property type="term" value="F:hydrolase activity, acting on carbon-nitrogen (but not peptide) bonds"/>
    <property type="evidence" value="ECO:0007669"/>
    <property type="project" value="InterPro"/>
</dbReference>
<sequence length="473" mass="51451">MASDSVTLLKNGLLATFTDADGPDATPTARRADVLIKGDRIVQVAGPNSVDISGVPDPQIIDCFNKWIAPGFVDTHRHLWMSVMEGQEDWTLAEYLAKHSWTMASVVDAEDVYIGQLAGAMQALHGGTTTVVDHFHCANSPEHISKAIEAVSEAGLRCMLCVARQVRIYTTHLSQRASTPSNSPTTKACPRCNSRRWRRSPEKTNGKLTPDGRVTLGLAYDVLGSNPDEDRRIVTLARSLGITPITAHYVGGPHGKGYSYRVRAWHEAGLLEGDLVFSHANGLTHVGCDEEEWTLLKESGASIAATPEDELGMGHGDPVVPHPLHARTRPPNPQSPHPQHPHLRLRLPPQHPRRAQAAHASTTVGSIEPGKLADIVLYDADSINLAGCTDPFRGVVMHATAQDVAWVFVGGKVVKREGRLVPVEHSGEGKKGREWGDVARVLKERMEGIRARVKGVDMEARYTQVAQAIQLDV</sequence>
<dbReference type="InterPro" id="IPR050287">
    <property type="entry name" value="MTA/SAH_deaminase"/>
</dbReference>
<dbReference type="Pfam" id="PF01979">
    <property type="entry name" value="Amidohydro_1"/>
    <property type="match status" value="1"/>
</dbReference>
<dbReference type="InterPro" id="IPR032466">
    <property type="entry name" value="Metal_Hydrolase"/>
</dbReference>
<dbReference type="Proteomes" id="UP000310158">
    <property type="component" value="Unassembled WGS sequence"/>
</dbReference>
<gene>
    <name evidence="4" type="ORF">EW146_g5197</name>
</gene>
<dbReference type="PANTHER" id="PTHR43794">
    <property type="entry name" value="AMINOHYDROLASE SSNA-RELATED"/>
    <property type="match status" value="1"/>
</dbReference>
<dbReference type="AlphaFoldDB" id="A0A4S4LS75"/>
<dbReference type="SUPFAM" id="SSF51338">
    <property type="entry name" value="Composite domain of metallo-dependent hydrolases"/>
    <property type="match status" value="1"/>
</dbReference>
<keyword evidence="1" id="KW-0378">Hydrolase</keyword>
<dbReference type="OrthoDB" id="194468at2759"/>
<dbReference type="InterPro" id="IPR006680">
    <property type="entry name" value="Amidohydro-rel"/>
</dbReference>
<dbReference type="InterPro" id="IPR011059">
    <property type="entry name" value="Metal-dep_hydrolase_composite"/>
</dbReference>
<proteinExistence type="predicted"/>
<dbReference type="EMBL" id="SGPL01000220">
    <property type="protein sequence ID" value="THH15252.1"/>
    <property type="molecule type" value="Genomic_DNA"/>
</dbReference>
<feature type="compositionally biased region" description="Polar residues" evidence="2">
    <location>
        <begin position="176"/>
        <end position="186"/>
    </location>
</feature>